<reference evidence="3" key="1">
    <citation type="submission" date="2020-10" db="EMBL/GenBank/DDBJ databases">
        <title>Complete genome sequence of Bacillus velezensis NST6.</title>
        <authorList>
            <person name="Choi J."/>
        </authorList>
    </citation>
    <scope>NUCLEOTIDE SEQUENCE [LARGE SCALE GENOMIC DNA]</scope>
    <source>
        <strain evidence="3">NST6</strain>
    </source>
</reference>
<dbReference type="Proteomes" id="UP000587477">
    <property type="component" value="Chromosome"/>
</dbReference>
<dbReference type="PANTHER" id="PTHR24637">
    <property type="entry name" value="COLLAGEN"/>
    <property type="match status" value="1"/>
</dbReference>
<evidence type="ECO:0000313" key="2">
    <source>
        <dbReference type="EMBL" id="QOY25953.1"/>
    </source>
</evidence>
<evidence type="ECO:0000313" key="3">
    <source>
        <dbReference type="Proteomes" id="UP000587477"/>
    </source>
</evidence>
<evidence type="ECO:0000256" key="1">
    <source>
        <dbReference type="SAM" id="MobiDB-lite"/>
    </source>
</evidence>
<dbReference type="EMBL" id="CP063687">
    <property type="protein sequence ID" value="QOY25953.1"/>
    <property type="molecule type" value="Genomic_DNA"/>
</dbReference>
<organism evidence="2 3">
    <name type="scientific">Bacillus velezensis</name>
    <dbReference type="NCBI Taxonomy" id="492670"/>
    <lineage>
        <taxon>Bacteria</taxon>
        <taxon>Bacillati</taxon>
        <taxon>Bacillota</taxon>
        <taxon>Bacilli</taxon>
        <taxon>Bacillales</taxon>
        <taxon>Bacillaceae</taxon>
        <taxon>Bacillus</taxon>
        <taxon>Bacillus amyloliquefaciens group</taxon>
    </lineage>
</organism>
<protein>
    <recommendedName>
        <fullName evidence="4">Collagen-like protein</fullName>
    </recommendedName>
</protein>
<sequence length="255" mass="27351">MMTSVRIEYCRGDNMSSGRNQYMILKQKPYKYMSRHMKRRYEQLPCELESPETGTEKRFPSSDENRSALCVPGLRGPEGKRGPAGSRGPQGEAGPPGPPGPEGPPGPPGPEGPPGAVPAVAFQNTAELMTIPLEGTPINVLSTVIASPTDQLVKTDAVIQVNVELDPLASHFSLVLAVDLQRNGVSIQTQRQELNLFSSGGQIIGIPFTYIDEMKADETAAYQLYLSVLSSNLVTQVAAANRSLIATGFPIQGSD</sequence>
<feature type="compositionally biased region" description="Basic and acidic residues" evidence="1">
    <location>
        <begin position="54"/>
        <end position="66"/>
    </location>
</feature>
<dbReference type="PANTHER" id="PTHR24637:SF421">
    <property type="entry name" value="CUTICLE COLLAGEN DPY-2"/>
    <property type="match status" value="1"/>
</dbReference>
<dbReference type="AlphaFoldDB" id="A0A7W4LWC8"/>
<evidence type="ECO:0008006" key="4">
    <source>
        <dbReference type="Google" id="ProtNLM"/>
    </source>
</evidence>
<feature type="region of interest" description="Disordered" evidence="1">
    <location>
        <begin position="43"/>
        <end position="118"/>
    </location>
</feature>
<proteinExistence type="predicted"/>
<name>A0A7W4LWC8_BACVE</name>
<dbReference type="InterPro" id="IPR008160">
    <property type="entry name" value="Collagen"/>
</dbReference>
<feature type="compositionally biased region" description="Pro residues" evidence="1">
    <location>
        <begin position="95"/>
        <end position="116"/>
    </location>
</feature>
<gene>
    <name evidence="2" type="ORF">BACVE_000902</name>
</gene>
<accession>A0A7W4LWC8</accession>
<dbReference type="Pfam" id="PF01391">
    <property type="entry name" value="Collagen"/>
    <property type="match status" value="1"/>
</dbReference>